<sequence length="880" mass="88896">MTARIPEQDGADVVAEGRAPAGDGPLGSRRIRGRLTFGDAAELGGRPADPSTSPWQRAHTAWRTAGLAWDGTDAPPEPVPNAKRPADTPESPDKAAKATAKASAKATAKQAPKKAEKPVGRTDELGVKVAPIPSAEDVAAAGTETPAGTARGRRNLKPLAIAAGAVLVVGGGAVYVAAQGDGKGTKRARAAVPVNAERFFATDPAAESDGMAQELSAVASAGDTLVAAGTEAPAGARPGRERAEFLVSGDAGRSWRLARVRAADGAEPSPGDRPRLLAGTDGSWVALGQNPAGETVAWTSGDGGSWTRQPPSAFGPKDRVTGLVRVAAGFVAAGTTPPNGKGEPRGVLWTSPDGRAWQRVEGLAATGVTGLDRVASAGNVVVAHGTSARTVTRKGRKGKKRRSVVRGEGVWRSSDGGRTWAPVNVRQANGSYGAVKDLVAGPKGFFAVREGKKTTGRKKKRKTQRYGVVFGSPDGQAWAPVGQVGGARYTGTERLGGSAAGLAALVRGKGGTSVLRSADGRSWQPGAPLGGPVGVAALTVAAGGTPVAAGRTGGDAFLSGADLAKVAGAVTSERTLRSVAAFGDRAVAVGSTNGAPAIWTSPARSDAWTRARLPAAAPRQRLTDVVHGPRGWLAVGRAEGRPAQPVTLTSSDGTAWTKAPFPRGQVAEAAVVGPHGYVAVGAAGPNARSWRSADLGAWRPGTVGGGDGAWMTDVAATSAGYAAAGGRRDGRPALWTSPDGLKWTPATLPPGLAGPLDRVVAHGDVLVASGAANAITFSPDGGRTWQARPLTAAPEPIAVTALAATPKGFAAAGTTGRPGRQDVVLWTSADGGVWRRAPGHTAPGGQRLTALTAVGPDLLALGTDSGHRGETPLLWRTPIG</sequence>
<dbReference type="SUPFAM" id="SSF110296">
    <property type="entry name" value="Oligoxyloglucan reducing end-specific cellobiohydrolase"/>
    <property type="match status" value="2"/>
</dbReference>
<name>A0ABW2CCE8_9ACTN</name>
<evidence type="ECO:0000256" key="1">
    <source>
        <dbReference type="SAM" id="MobiDB-lite"/>
    </source>
</evidence>
<keyword evidence="2" id="KW-0472">Membrane</keyword>
<feature type="region of interest" description="Disordered" evidence="1">
    <location>
        <begin position="1"/>
        <end position="126"/>
    </location>
</feature>
<evidence type="ECO:0000256" key="2">
    <source>
        <dbReference type="SAM" id="Phobius"/>
    </source>
</evidence>
<dbReference type="Proteomes" id="UP001596380">
    <property type="component" value="Unassembled WGS sequence"/>
</dbReference>
<organism evidence="3 4">
    <name type="scientific">Actinomadura yumaensis</name>
    <dbReference type="NCBI Taxonomy" id="111807"/>
    <lineage>
        <taxon>Bacteria</taxon>
        <taxon>Bacillati</taxon>
        <taxon>Actinomycetota</taxon>
        <taxon>Actinomycetes</taxon>
        <taxon>Streptosporangiales</taxon>
        <taxon>Thermomonosporaceae</taxon>
        <taxon>Actinomadura</taxon>
    </lineage>
</organism>
<keyword evidence="4" id="KW-1185">Reference proteome</keyword>
<evidence type="ECO:0008006" key="5">
    <source>
        <dbReference type="Google" id="ProtNLM"/>
    </source>
</evidence>
<gene>
    <name evidence="3" type="ORF">ACFQKB_02595</name>
</gene>
<dbReference type="RefSeq" id="WP_378045878.1">
    <property type="nucleotide sequence ID" value="NZ_JBHSXE010000001.1"/>
</dbReference>
<dbReference type="InterPro" id="IPR015943">
    <property type="entry name" value="WD40/YVTN_repeat-like_dom_sf"/>
</dbReference>
<feature type="compositionally biased region" description="Basic and acidic residues" evidence="1">
    <location>
        <begin position="84"/>
        <end position="96"/>
    </location>
</feature>
<accession>A0ABW2CCE8</accession>
<evidence type="ECO:0000313" key="3">
    <source>
        <dbReference type="EMBL" id="MFC6878648.1"/>
    </source>
</evidence>
<dbReference type="EMBL" id="JBHSXS010000001">
    <property type="protein sequence ID" value="MFC6878648.1"/>
    <property type="molecule type" value="Genomic_DNA"/>
</dbReference>
<reference evidence="4" key="1">
    <citation type="journal article" date="2019" name="Int. J. Syst. Evol. Microbiol.">
        <title>The Global Catalogue of Microorganisms (GCM) 10K type strain sequencing project: providing services to taxonomists for standard genome sequencing and annotation.</title>
        <authorList>
            <consortium name="The Broad Institute Genomics Platform"/>
            <consortium name="The Broad Institute Genome Sequencing Center for Infectious Disease"/>
            <person name="Wu L."/>
            <person name="Ma J."/>
        </authorList>
    </citation>
    <scope>NUCLEOTIDE SEQUENCE [LARGE SCALE GENOMIC DNA]</scope>
    <source>
        <strain evidence="4">JCM 3369</strain>
    </source>
</reference>
<evidence type="ECO:0000313" key="4">
    <source>
        <dbReference type="Proteomes" id="UP001596380"/>
    </source>
</evidence>
<comment type="caution">
    <text evidence="3">The sequence shown here is derived from an EMBL/GenBank/DDBJ whole genome shotgun (WGS) entry which is preliminary data.</text>
</comment>
<feature type="transmembrane region" description="Helical" evidence="2">
    <location>
        <begin position="159"/>
        <end position="178"/>
    </location>
</feature>
<keyword evidence="2" id="KW-0812">Transmembrane</keyword>
<feature type="compositionally biased region" description="Low complexity" evidence="1">
    <location>
        <begin position="97"/>
        <end position="110"/>
    </location>
</feature>
<proteinExistence type="predicted"/>
<dbReference type="Gene3D" id="2.130.10.10">
    <property type="entry name" value="YVTN repeat-like/Quinoprotein amine dehydrogenase"/>
    <property type="match status" value="2"/>
</dbReference>
<keyword evidence="2" id="KW-1133">Transmembrane helix</keyword>
<feature type="compositionally biased region" description="Basic and acidic residues" evidence="1">
    <location>
        <begin position="113"/>
        <end position="126"/>
    </location>
</feature>
<protein>
    <recommendedName>
        <fullName evidence="5">Exo-alpha-sialidase</fullName>
    </recommendedName>
</protein>